<gene>
    <name evidence="4" type="ORF">ZOSMA_10G00690</name>
</gene>
<evidence type="ECO:0000259" key="3">
    <source>
        <dbReference type="PROSITE" id="PS50222"/>
    </source>
</evidence>
<name>A0A0K9Q3F4_ZOSMR</name>
<dbReference type="OMA" id="VRCNMIK"/>
<dbReference type="EMBL" id="LFYR01000113">
    <property type="protein sequence ID" value="KMZ75801.1"/>
    <property type="molecule type" value="Genomic_DNA"/>
</dbReference>
<feature type="compositionally biased region" description="Basic and acidic residues" evidence="2">
    <location>
        <begin position="126"/>
        <end position="146"/>
    </location>
</feature>
<proteinExistence type="predicted"/>
<evidence type="ECO:0000313" key="5">
    <source>
        <dbReference type="Proteomes" id="UP000036987"/>
    </source>
</evidence>
<reference evidence="5" key="1">
    <citation type="journal article" date="2016" name="Nature">
        <title>The genome of the seagrass Zostera marina reveals angiosperm adaptation to the sea.</title>
        <authorList>
            <person name="Olsen J.L."/>
            <person name="Rouze P."/>
            <person name="Verhelst B."/>
            <person name="Lin Y.-C."/>
            <person name="Bayer T."/>
            <person name="Collen J."/>
            <person name="Dattolo E."/>
            <person name="De Paoli E."/>
            <person name="Dittami S."/>
            <person name="Maumus F."/>
            <person name="Michel G."/>
            <person name="Kersting A."/>
            <person name="Lauritano C."/>
            <person name="Lohaus R."/>
            <person name="Toepel M."/>
            <person name="Tonon T."/>
            <person name="Vanneste K."/>
            <person name="Amirebrahimi M."/>
            <person name="Brakel J."/>
            <person name="Bostroem C."/>
            <person name="Chovatia M."/>
            <person name="Grimwood J."/>
            <person name="Jenkins J.W."/>
            <person name="Jueterbock A."/>
            <person name="Mraz A."/>
            <person name="Stam W.T."/>
            <person name="Tice H."/>
            <person name="Bornberg-Bauer E."/>
            <person name="Green P.J."/>
            <person name="Pearson G.A."/>
            <person name="Procaccini G."/>
            <person name="Duarte C.M."/>
            <person name="Schmutz J."/>
            <person name="Reusch T.B.H."/>
            <person name="Van de Peer Y."/>
        </authorList>
    </citation>
    <scope>NUCLEOTIDE SEQUENCE [LARGE SCALE GENOMIC DNA]</scope>
    <source>
        <strain evidence="5">cv. Finnish</strain>
    </source>
</reference>
<dbReference type="OrthoDB" id="293868at2759"/>
<evidence type="ECO:0000256" key="1">
    <source>
        <dbReference type="ARBA" id="ARBA00022837"/>
    </source>
</evidence>
<dbReference type="PROSITE" id="PS00018">
    <property type="entry name" value="EF_HAND_1"/>
    <property type="match status" value="1"/>
</dbReference>
<dbReference type="Pfam" id="PF13833">
    <property type="entry name" value="EF-hand_8"/>
    <property type="match status" value="1"/>
</dbReference>
<dbReference type="InterPro" id="IPR018247">
    <property type="entry name" value="EF_Hand_1_Ca_BS"/>
</dbReference>
<sequence length="243" mass="27477">MEGGANEEGLEYEKKRNRRIRENQEKLRSLGLSIQSSNSPRRKIKEGAFVDKEEEEEEEYLPSDSGDDTGDEGNFRGKSEPPKYKKRNVRVDGKNEKQVGATELEDNEGFNEEQALQKAISLSLGEKPHDGLKTSKKGESGRKPKFAENAGRGKKIKGNARRRVQVSEDEAVAYFFSFDEAGKGGITVRDIQKMAKEHDFIWSEKEFADMVYFFDSNGDGKLNLSDFRSILSRCNMMEGTLNS</sequence>
<dbReference type="PROSITE" id="PS50222">
    <property type="entry name" value="EF_HAND_2"/>
    <property type="match status" value="1"/>
</dbReference>
<dbReference type="STRING" id="29655.A0A0K9Q3F4"/>
<accession>A0A0K9Q3F4</accession>
<dbReference type="InterPro" id="IPR011992">
    <property type="entry name" value="EF-hand-dom_pair"/>
</dbReference>
<keyword evidence="5" id="KW-1185">Reference proteome</keyword>
<dbReference type="Proteomes" id="UP000036987">
    <property type="component" value="Unassembled WGS sequence"/>
</dbReference>
<dbReference type="AlphaFoldDB" id="A0A0K9Q3F4"/>
<feature type="compositionally biased region" description="Acidic residues" evidence="2">
    <location>
        <begin position="52"/>
        <end position="71"/>
    </location>
</feature>
<feature type="compositionally biased region" description="Basic and acidic residues" evidence="2">
    <location>
        <begin position="73"/>
        <end position="97"/>
    </location>
</feature>
<dbReference type="Gene3D" id="1.10.238.10">
    <property type="entry name" value="EF-hand"/>
    <property type="match status" value="1"/>
</dbReference>
<feature type="region of interest" description="Disordered" evidence="2">
    <location>
        <begin position="1"/>
        <end position="159"/>
    </location>
</feature>
<organism evidence="4 5">
    <name type="scientific">Zostera marina</name>
    <name type="common">Eelgrass</name>
    <dbReference type="NCBI Taxonomy" id="29655"/>
    <lineage>
        <taxon>Eukaryota</taxon>
        <taxon>Viridiplantae</taxon>
        <taxon>Streptophyta</taxon>
        <taxon>Embryophyta</taxon>
        <taxon>Tracheophyta</taxon>
        <taxon>Spermatophyta</taxon>
        <taxon>Magnoliopsida</taxon>
        <taxon>Liliopsida</taxon>
        <taxon>Zosteraceae</taxon>
        <taxon>Zostera</taxon>
    </lineage>
</organism>
<evidence type="ECO:0000313" key="4">
    <source>
        <dbReference type="EMBL" id="KMZ75801.1"/>
    </source>
</evidence>
<dbReference type="InterPro" id="IPR002048">
    <property type="entry name" value="EF_hand_dom"/>
</dbReference>
<feature type="domain" description="EF-hand" evidence="3">
    <location>
        <begin position="202"/>
        <end position="237"/>
    </location>
</feature>
<keyword evidence="1" id="KW-0106">Calcium</keyword>
<protein>
    <recommendedName>
        <fullName evidence="3">EF-hand domain-containing protein</fullName>
    </recommendedName>
</protein>
<evidence type="ECO:0000256" key="2">
    <source>
        <dbReference type="SAM" id="MobiDB-lite"/>
    </source>
</evidence>
<dbReference type="GO" id="GO:0005509">
    <property type="term" value="F:calcium ion binding"/>
    <property type="evidence" value="ECO:0007669"/>
    <property type="project" value="InterPro"/>
</dbReference>
<dbReference type="SUPFAM" id="SSF47473">
    <property type="entry name" value="EF-hand"/>
    <property type="match status" value="1"/>
</dbReference>
<comment type="caution">
    <text evidence="4">The sequence shown here is derived from an EMBL/GenBank/DDBJ whole genome shotgun (WGS) entry which is preliminary data.</text>
</comment>